<dbReference type="RefSeq" id="WP_270153288.1">
    <property type="nucleotide sequence ID" value="NZ_JAPNNL010000008.1"/>
</dbReference>
<comment type="caution">
    <text evidence="2">The sequence shown here is derived from an EMBL/GenBank/DDBJ whole genome shotgun (WGS) entry which is preliminary data.</text>
</comment>
<dbReference type="EMBL" id="JAPNNL010000008">
    <property type="protein sequence ID" value="MDA0632519.1"/>
    <property type="molecule type" value="Genomic_DNA"/>
</dbReference>
<accession>A0ABT4S5P4</accession>
<evidence type="ECO:0000256" key="1">
    <source>
        <dbReference type="SAM" id="MobiDB-lite"/>
    </source>
</evidence>
<feature type="region of interest" description="Disordered" evidence="1">
    <location>
        <begin position="1"/>
        <end position="22"/>
    </location>
</feature>
<keyword evidence="3" id="KW-1185">Reference proteome</keyword>
<reference evidence="2" key="1">
    <citation type="submission" date="2022-11" db="EMBL/GenBank/DDBJ databases">
        <title>Nonomuraea corallina sp. nov., a new species of the genus Nonomuraea isolated from sea side sediment in Thai sea.</title>
        <authorList>
            <person name="Ngamcharungchit C."/>
            <person name="Matsumoto A."/>
            <person name="Suriyachadkun C."/>
            <person name="Panbangred W."/>
            <person name="Inahashi Y."/>
            <person name="Intra B."/>
        </authorList>
    </citation>
    <scope>NUCLEOTIDE SEQUENCE</scope>
    <source>
        <strain evidence="2">MCN248</strain>
    </source>
</reference>
<proteinExistence type="predicted"/>
<name>A0ABT4S5P4_9ACTN</name>
<sequence length="95" mass="10409">MAADELADFHGPHVGPPWPGRTKLTWHEPFSRASRIRVISHTCECGKTMYELCAAAGLGFVRRTDRAKRTVHETAWMLTATAADAFGQILDGKAG</sequence>
<evidence type="ECO:0000313" key="2">
    <source>
        <dbReference type="EMBL" id="MDA0632519.1"/>
    </source>
</evidence>
<protein>
    <submittedName>
        <fullName evidence="2">Uncharacterized protein</fullName>
    </submittedName>
</protein>
<gene>
    <name evidence="2" type="ORF">OUY22_03755</name>
</gene>
<organism evidence="2 3">
    <name type="scientific">Nonomuraea corallina</name>
    <dbReference type="NCBI Taxonomy" id="2989783"/>
    <lineage>
        <taxon>Bacteria</taxon>
        <taxon>Bacillati</taxon>
        <taxon>Actinomycetota</taxon>
        <taxon>Actinomycetes</taxon>
        <taxon>Streptosporangiales</taxon>
        <taxon>Streptosporangiaceae</taxon>
        <taxon>Nonomuraea</taxon>
    </lineage>
</organism>
<dbReference type="Proteomes" id="UP001144036">
    <property type="component" value="Unassembled WGS sequence"/>
</dbReference>
<evidence type="ECO:0000313" key="3">
    <source>
        <dbReference type="Proteomes" id="UP001144036"/>
    </source>
</evidence>